<proteinExistence type="predicted"/>
<evidence type="ECO:0000313" key="2">
    <source>
        <dbReference type="EMBL" id="MCX2977420.1"/>
    </source>
</evidence>
<dbReference type="EMBL" id="SHNO01000001">
    <property type="protein sequence ID" value="MCX2977420.1"/>
    <property type="molecule type" value="Genomic_DNA"/>
</dbReference>
<dbReference type="InterPro" id="IPR025411">
    <property type="entry name" value="DUF4136"/>
</dbReference>
<feature type="domain" description="DUF4136" evidence="1">
    <location>
        <begin position="17"/>
        <end position="171"/>
    </location>
</feature>
<protein>
    <submittedName>
        <fullName evidence="2">DUF4136 domain-containing protein</fullName>
    </submittedName>
</protein>
<gene>
    <name evidence="2" type="ORF">EYC82_08640</name>
</gene>
<keyword evidence="3" id="KW-1185">Reference proteome</keyword>
<sequence>MACALVLAGCATPLNITTDYDTNYNFSGVRKIAIQPILRTPESAAMLSDIQIDRIDTALADELTRRGYQIVDQNSEADMLLAWHLVTQEKTDIRSYNTAGYYNCWRCAPVADVTVRQYTQGTFIVDLIDPAQMRSKWRATYVSRMGREKDAAKAAEERRKTAAAIFADFPPGYNATVTH</sequence>
<organism evidence="2 3">
    <name type="scientific">Candidatus Marimicrobium litorale</name>
    <dbReference type="NCBI Taxonomy" id="2518991"/>
    <lineage>
        <taxon>Bacteria</taxon>
        <taxon>Pseudomonadati</taxon>
        <taxon>Pseudomonadota</taxon>
        <taxon>Gammaproteobacteria</taxon>
        <taxon>Cellvibrionales</taxon>
        <taxon>Halieaceae</taxon>
        <taxon>Marimicrobium</taxon>
    </lineage>
</organism>
<dbReference type="Proteomes" id="UP001143304">
    <property type="component" value="Unassembled WGS sequence"/>
</dbReference>
<dbReference type="Gene3D" id="3.30.160.670">
    <property type="match status" value="1"/>
</dbReference>
<comment type="caution">
    <text evidence="2">The sequence shown here is derived from an EMBL/GenBank/DDBJ whole genome shotgun (WGS) entry which is preliminary data.</text>
</comment>
<accession>A0ABT3T6G0</accession>
<reference evidence="2" key="1">
    <citation type="submission" date="2019-02" db="EMBL/GenBank/DDBJ databases">
        <authorList>
            <person name="Li S.-H."/>
        </authorList>
    </citation>
    <scope>NUCLEOTIDE SEQUENCE</scope>
    <source>
        <strain evidence="2">IMCC11814</strain>
    </source>
</reference>
<evidence type="ECO:0000259" key="1">
    <source>
        <dbReference type="Pfam" id="PF13590"/>
    </source>
</evidence>
<name>A0ABT3T6G0_9GAMM</name>
<dbReference type="Pfam" id="PF13590">
    <property type="entry name" value="DUF4136"/>
    <property type="match status" value="1"/>
</dbReference>
<evidence type="ECO:0000313" key="3">
    <source>
        <dbReference type="Proteomes" id="UP001143304"/>
    </source>
</evidence>